<feature type="non-terminal residue" evidence="2">
    <location>
        <position position="59"/>
    </location>
</feature>
<reference evidence="2" key="1">
    <citation type="submission" date="2018-05" db="EMBL/GenBank/DDBJ databases">
        <authorList>
            <person name="Lanie J.A."/>
            <person name="Ng W.-L."/>
            <person name="Kazmierczak K.M."/>
            <person name="Andrzejewski T.M."/>
            <person name="Davidsen T.M."/>
            <person name="Wayne K.J."/>
            <person name="Tettelin H."/>
            <person name="Glass J.I."/>
            <person name="Rusch D."/>
            <person name="Podicherti R."/>
            <person name="Tsui H.-C.T."/>
            <person name="Winkler M.E."/>
        </authorList>
    </citation>
    <scope>NUCLEOTIDE SEQUENCE</scope>
</reference>
<evidence type="ECO:0000313" key="2">
    <source>
        <dbReference type="EMBL" id="SVC32864.1"/>
    </source>
</evidence>
<protein>
    <submittedName>
        <fullName evidence="2">Uncharacterized protein</fullName>
    </submittedName>
</protein>
<accession>A0A382L7E7</accession>
<proteinExistence type="predicted"/>
<keyword evidence="1" id="KW-0472">Membrane</keyword>
<keyword evidence="1" id="KW-1133">Transmembrane helix</keyword>
<dbReference type="EMBL" id="UINC01085376">
    <property type="protein sequence ID" value="SVC32864.1"/>
    <property type="molecule type" value="Genomic_DNA"/>
</dbReference>
<gene>
    <name evidence="2" type="ORF">METZ01_LOCUS285718</name>
</gene>
<name>A0A382L7E7_9ZZZZ</name>
<dbReference type="AlphaFoldDB" id="A0A382L7E7"/>
<feature type="transmembrane region" description="Helical" evidence="1">
    <location>
        <begin position="40"/>
        <end position="58"/>
    </location>
</feature>
<sequence>MPQRPESHNYYLTNAFSSRLIAGSWVMSTGFRKRNPFKSLIGYLIFFGLAIAAITFYST</sequence>
<organism evidence="2">
    <name type="scientific">marine metagenome</name>
    <dbReference type="NCBI Taxonomy" id="408172"/>
    <lineage>
        <taxon>unclassified sequences</taxon>
        <taxon>metagenomes</taxon>
        <taxon>ecological metagenomes</taxon>
    </lineage>
</organism>
<keyword evidence="1" id="KW-0812">Transmembrane</keyword>
<evidence type="ECO:0000256" key="1">
    <source>
        <dbReference type="SAM" id="Phobius"/>
    </source>
</evidence>